<evidence type="ECO:0000313" key="9">
    <source>
        <dbReference type="Proteomes" id="UP001576784"/>
    </source>
</evidence>
<evidence type="ECO:0000256" key="2">
    <source>
        <dbReference type="ARBA" id="ARBA00022448"/>
    </source>
</evidence>
<dbReference type="SUPFAM" id="SSF81338">
    <property type="entry name" value="Aquaporin-like"/>
    <property type="match status" value="1"/>
</dbReference>
<reference evidence="8 9" key="1">
    <citation type="submission" date="2024-09" db="EMBL/GenBank/DDBJ databases">
        <title>Floridaenema gen nov. (Aerosakkonemataceae, Aerosakkonematales ord. nov., Cyanobacteria) from benthic tropical and subtropical fresh waters, with the description of four new species.</title>
        <authorList>
            <person name="Moretto J.A."/>
            <person name="Berthold D.E."/>
            <person name="Lefler F.W."/>
            <person name="Huang I.-S."/>
            <person name="Laughinghouse H. IV."/>
        </authorList>
    </citation>
    <scope>NUCLEOTIDE SEQUENCE [LARGE SCALE GENOMIC DNA]</scope>
    <source>
        <strain evidence="8 9">BLCC-F50</strain>
    </source>
</reference>
<name>A0ABV4Y0Z1_9CYAN</name>
<dbReference type="PROSITE" id="PS00221">
    <property type="entry name" value="MIP"/>
    <property type="match status" value="1"/>
</dbReference>
<dbReference type="InterPro" id="IPR000425">
    <property type="entry name" value="MIP"/>
</dbReference>
<evidence type="ECO:0000256" key="6">
    <source>
        <dbReference type="RuleBase" id="RU000477"/>
    </source>
</evidence>
<sequence length="275" mass="30775">MSKTMRMITTLRQHWPEYLMEAWGLGTFMLAAGLVGTFLFSPHYLPHNFVPHPLMQRVVMGLGMGLTAMGIMYSPWGKQSGAHINPAVSLTFYRLGKMQYWDMVFYILFQFIGGLIGVLIVAFLLKQAFIDPPVQYIVTIPSGAGVAVAFIGEFIISVMMMGMVLYSSNHPKLAPLSPVFAACLITSFVIFESPLSGFSMNPARTVASALPSGIWTAIWLYFVAPIAGMLTAAQLYLVIRGKHNIFCAKLYHHPHYRCIHCGWKPLRRDRTKTTF</sequence>
<feature type="transmembrane region" description="Helical" evidence="7">
    <location>
        <begin position="21"/>
        <end position="42"/>
    </location>
</feature>
<evidence type="ECO:0000256" key="3">
    <source>
        <dbReference type="ARBA" id="ARBA00022692"/>
    </source>
</evidence>
<comment type="similarity">
    <text evidence="6">Belongs to the MIP/aquaporin (TC 1.A.8) family.</text>
</comment>
<keyword evidence="9" id="KW-1185">Reference proteome</keyword>
<keyword evidence="5 7" id="KW-0472">Membrane</keyword>
<keyword evidence="2 6" id="KW-0813">Transport</keyword>
<protein>
    <submittedName>
        <fullName evidence="8">MIP/aquaporin family protein</fullName>
    </submittedName>
</protein>
<feature type="transmembrane region" description="Helical" evidence="7">
    <location>
        <begin position="218"/>
        <end position="239"/>
    </location>
</feature>
<dbReference type="PANTHER" id="PTHR45724">
    <property type="entry name" value="AQUAPORIN NIP2-1"/>
    <property type="match status" value="1"/>
</dbReference>
<feature type="transmembrane region" description="Helical" evidence="7">
    <location>
        <begin position="173"/>
        <end position="191"/>
    </location>
</feature>
<feature type="transmembrane region" description="Helical" evidence="7">
    <location>
        <begin position="145"/>
        <end position="166"/>
    </location>
</feature>
<dbReference type="InterPro" id="IPR023271">
    <property type="entry name" value="Aquaporin-like"/>
</dbReference>
<gene>
    <name evidence="8" type="ORF">ACE1CI_32130</name>
</gene>
<dbReference type="InterPro" id="IPR022357">
    <property type="entry name" value="MIP_CS"/>
</dbReference>
<feature type="transmembrane region" description="Helical" evidence="7">
    <location>
        <begin position="103"/>
        <end position="125"/>
    </location>
</feature>
<organism evidence="8 9">
    <name type="scientific">Floridaenema flaviceps BLCC-F50</name>
    <dbReference type="NCBI Taxonomy" id="3153642"/>
    <lineage>
        <taxon>Bacteria</taxon>
        <taxon>Bacillati</taxon>
        <taxon>Cyanobacteriota</taxon>
        <taxon>Cyanophyceae</taxon>
        <taxon>Oscillatoriophycideae</taxon>
        <taxon>Aerosakkonematales</taxon>
        <taxon>Aerosakkonemataceae</taxon>
        <taxon>Floridanema</taxon>
        <taxon>Floridanema flaviceps</taxon>
    </lineage>
</organism>
<dbReference type="PRINTS" id="PR00783">
    <property type="entry name" value="MINTRINSICP"/>
</dbReference>
<dbReference type="RefSeq" id="WP_413267204.1">
    <property type="nucleotide sequence ID" value="NZ_JBHFNR010000259.1"/>
</dbReference>
<proteinExistence type="inferred from homology"/>
<dbReference type="Proteomes" id="UP001576784">
    <property type="component" value="Unassembled WGS sequence"/>
</dbReference>
<evidence type="ECO:0000256" key="4">
    <source>
        <dbReference type="ARBA" id="ARBA00022989"/>
    </source>
</evidence>
<dbReference type="Pfam" id="PF00230">
    <property type="entry name" value="MIP"/>
    <property type="match status" value="1"/>
</dbReference>
<dbReference type="InterPro" id="IPR034294">
    <property type="entry name" value="Aquaporin_transptr"/>
</dbReference>
<feature type="transmembrane region" description="Helical" evidence="7">
    <location>
        <begin position="54"/>
        <end position="73"/>
    </location>
</feature>
<evidence type="ECO:0000313" key="8">
    <source>
        <dbReference type="EMBL" id="MFB2897592.1"/>
    </source>
</evidence>
<keyword evidence="3 6" id="KW-0812">Transmembrane</keyword>
<comment type="caution">
    <text evidence="8">The sequence shown here is derived from an EMBL/GenBank/DDBJ whole genome shotgun (WGS) entry which is preliminary data.</text>
</comment>
<evidence type="ECO:0000256" key="1">
    <source>
        <dbReference type="ARBA" id="ARBA00004141"/>
    </source>
</evidence>
<accession>A0ABV4Y0Z1</accession>
<evidence type="ECO:0000256" key="5">
    <source>
        <dbReference type="ARBA" id="ARBA00023136"/>
    </source>
</evidence>
<dbReference type="Gene3D" id="1.20.1080.10">
    <property type="entry name" value="Glycerol uptake facilitator protein"/>
    <property type="match status" value="1"/>
</dbReference>
<keyword evidence="4 7" id="KW-1133">Transmembrane helix</keyword>
<comment type="subcellular location">
    <subcellularLocation>
        <location evidence="1">Membrane</location>
        <topology evidence="1">Multi-pass membrane protein</topology>
    </subcellularLocation>
</comment>
<dbReference type="EMBL" id="JBHFNR010000259">
    <property type="protein sequence ID" value="MFB2897592.1"/>
    <property type="molecule type" value="Genomic_DNA"/>
</dbReference>
<evidence type="ECO:0000256" key="7">
    <source>
        <dbReference type="SAM" id="Phobius"/>
    </source>
</evidence>
<dbReference type="PANTHER" id="PTHR45724:SF13">
    <property type="entry name" value="AQUAPORIN NIP1-1-RELATED"/>
    <property type="match status" value="1"/>
</dbReference>